<keyword evidence="5" id="KW-0560">Oxidoreductase</keyword>
<dbReference type="STRING" id="930990.A0A067M633"/>
<evidence type="ECO:0000313" key="7">
    <source>
        <dbReference type="EMBL" id="KDQ11019.1"/>
    </source>
</evidence>
<dbReference type="HOGENOM" id="CLU_018354_10_0_1"/>
<dbReference type="Proteomes" id="UP000027195">
    <property type="component" value="Unassembled WGS sequence"/>
</dbReference>
<dbReference type="InterPro" id="IPR012951">
    <property type="entry name" value="BBE"/>
</dbReference>
<reference evidence="8" key="1">
    <citation type="journal article" date="2014" name="Proc. Natl. Acad. Sci. U.S.A.">
        <title>Extensive sampling of basidiomycete genomes demonstrates inadequacy of the white-rot/brown-rot paradigm for wood decay fungi.</title>
        <authorList>
            <person name="Riley R."/>
            <person name="Salamov A.A."/>
            <person name="Brown D.W."/>
            <person name="Nagy L.G."/>
            <person name="Floudas D."/>
            <person name="Held B.W."/>
            <person name="Levasseur A."/>
            <person name="Lombard V."/>
            <person name="Morin E."/>
            <person name="Otillar R."/>
            <person name="Lindquist E.A."/>
            <person name="Sun H."/>
            <person name="LaButti K.M."/>
            <person name="Schmutz J."/>
            <person name="Jabbour D."/>
            <person name="Luo H."/>
            <person name="Baker S.E."/>
            <person name="Pisabarro A.G."/>
            <person name="Walton J.D."/>
            <person name="Blanchette R.A."/>
            <person name="Henrissat B."/>
            <person name="Martin F."/>
            <person name="Cullen D."/>
            <person name="Hibbett D.S."/>
            <person name="Grigoriev I.V."/>
        </authorList>
    </citation>
    <scope>NUCLEOTIDE SEQUENCE [LARGE SCALE GENOMIC DNA]</scope>
    <source>
        <strain evidence="8">FD-172 SS1</strain>
    </source>
</reference>
<dbReference type="InterPro" id="IPR016167">
    <property type="entry name" value="FAD-bd_PCMH_sub1"/>
</dbReference>
<evidence type="ECO:0000313" key="8">
    <source>
        <dbReference type="Proteomes" id="UP000027195"/>
    </source>
</evidence>
<dbReference type="InterPro" id="IPR050416">
    <property type="entry name" value="FAD-linked_Oxidoreductase"/>
</dbReference>
<dbReference type="AlphaFoldDB" id="A0A067M633"/>
<comment type="similarity">
    <text evidence="2">Belongs to the oxygen-dependent FAD-linked oxidoreductase family.</text>
</comment>
<dbReference type="GO" id="GO:0016491">
    <property type="term" value="F:oxidoreductase activity"/>
    <property type="evidence" value="ECO:0007669"/>
    <property type="project" value="UniProtKB-KW"/>
</dbReference>
<comment type="cofactor">
    <cofactor evidence="1">
        <name>FAD</name>
        <dbReference type="ChEBI" id="CHEBI:57692"/>
    </cofactor>
</comment>
<keyword evidence="8" id="KW-1185">Reference proteome</keyword>
<dbReference type="Gene3D" id="3.40.462.20">
    <property type="match status" value="1"/>
</dbReference>
<dbReference type="Gene3D" id="3.30.43.10">
    <property type="entry name" value="Uridine Diphospho-n-acetylenolpyruvylglucosamine Reductase, domain 2"/>
    <property type="match status" value="1"/>
</dbReference>
<dbReference type="Pfam" id="PF08031">
    <property type="entry name" value="BBE"/>
    <property type="match status" value="1"/>
</dbReference>
<protein>
    <recommendedName>
        <fullName evidence="6">FAD-binding PCMH-type domain-containing protein</fullName>
    </recommendedName>
</protein>
<dbReference type="SUPFAM" id="SSF56176">
    <property type="entry name" value="FAD-binding/transporter-associated domain-like"/>
    <property type="match status" value="1"/>
</dbReference>
<sequence length="459" mass="49746">MTSLQEFSSSLKGQVTTEGDAGYDIKRWAKNAVRKAKYVVYPMDAEDVSKAILFAKANKLDLAICGGGHGSSGASSTEGGVVIDLGKKMNGVRIDEEKKLAYVQGGALWGSVDEASMKYGLVALGGVVSHTGVGGLTTGGGYGWLTGQHGLVVDNLVSATVVTANGDVLTASDTENTDLFWAIRGGGSNFGPVTEFVYRLHEQRAEIYFAEMIFLPDKVPQIANEIEEWSKTQSAETALHLVFAAGPGGRPCVVLMGMHNGSLEEGEARFENFAALGPLLNKSRQMPYPEINNAQESPFVNHAAEHGQNRLFKGAFVPEFDKELLSRIKLAREKMVTDYPATAQSAIIIEFYNSEKVRSVPLEATAYAGRHGNRNLCLALSWTDESLTPHVRQISKDVVASIIPRETGEYGNLSDGETLEGGAEKSVALFGVNYPRLASIKKRYDPENVFRKWYNIIPA</sequence>
<dbReference type="InterPro" id="IPR036318">
    <property type="entry name" value="FAD-bd_PCMH-like_sf"/>
</dbReference>
<name>A0A067M633_BOTB1</name>
<dbReference type="InterPro" id="IPR006094">
    <property type="entry name" value="Oxid_FAD_bind_N"/>
</dbReference>
<dbReference type="GO" id="GO:0071949">
    <property type="term" value="F:FAD binding"/>
    <property type="evidence" value="ECO:0007669"/>
    <property type="project" value="InterPro"/>
</dbReference>
<evidence type="ECO:0000256" key="2">
    <source>
        <dbReference type="ARBA" id="ARBA00005466"/>
    </source>
</evidence>
<accession>A0A067M633</accession>
<dbReference type="EMBL" id="KL198062">
    <property type="protein sequence ID" value="KDQ11019.1"/>
    <property type="molecule type" value="Genomic_DNA"/>
</dbReference>
<organism evidence="7 8">
    <name type="scientific">Botryobasidium botryosum (strain FD-172 SS1)</name>
    <dbReference type="NCBI Taxonomy" id="930990"/>
    <lineage>
        <taxon>Eukaryota</taxon>
        <taxon>Fungi</taxon>
        <taxon>Dikarya</taxon>
        <taxon>Basidiomycota</taxon>
        <taxon>Agaricomycotina</taxon>
        <taxon>Agaricomycetes</taxon>
        <taxon>Cantharellales</taxon>
        <taxon>Botryobasidiaceae</taxon>
        <taxon>Botryobasidium</taxon>
    </lineage>
</organism>
<dbReference type="InParanoid" id="A0A067M633"/>
<keyword evidence="3" id="KW-0285">Flavoprotein</keyword>
<dbReference type="Pfam" id="PF01565">
    <property type="entry name" value="FAD_binding_4"/>
    <property type="match status" value="1"/>
</dbReference>
<evidence type="ECO:0000256" key="3">
    <source>
        <dbReference type="ARBA" id="ARBA00022630"/>
    </source>
</evidence>
<keyword evidence="4" id="KW-0274">FAD</keyword>
<evidence type="ECO:0000256" key="1">
    <source>
        <dbReference type="ARBA" id="ARBA00001974"/>
    </source>
</evidence>
<evidence type="ECO:0000256" key="4">
    <source>
        <dbReference type="ARBA" id="ARBA00022827"/>
    </source>
</evidence>
<dbReference type="PROSITE" id="PS51387">
    <property type="entry name" value="FAD_PCMH"/>
    <property type="match status" value="1"/>
</dbReference>
<evidence type="ECO:0000259" key="6">
    <source>
        <dbReference type="PROSITE" id="PS51387"/>
    </source>
</evidence>
<gene>
    <name evidence="7" type="ORF">BOTBODRAFT_190162</name>
</gene>
<dbReference type="InterPro" id="IPR016166">
    <property type="entry name" value="FAD-bd_PCMH"/>
</dbReference>
<feature type="domain" description="FAD-binding PCMH-type" evidence="6">
    <location>
        <begin position="31"/>
        <end position="203"/>
    </location>
</feature>
<dbReference type="PANTHER" id="PTHR42973">
    <property type="entry name" value="BINDING OXIDOREDUCTASE, PUTATIVE (AFU_ORTHOLOGUE AFUA_1G17690)-RELATED"/>
    <property type="match status" value="1"/>
</dbReference>
<dbReference type="PANTHER" id="PTHR42973:SF39">
    <property type="entry name" value="FAD-BINDING PCMH-TYPE DOMAIN-CONTAINING PROTEIN"/>
    <property type="match status" value="1"/>
</dbReference>
<dbReference type="OrthoDB" id="415825at2759"/>
<dbReference type="InterPro" id="IPR016169">
    <property type="entry name" value="FAD-bd_PCMH_sub2"/>
</dbReference>
<evidence type="ECO:0000256" key="5">
    <source>
        <dbReference type="ARBA" id="ARBA00023002"/>
    </source>
</evidence>
<dbReference type="Gene3D" id="3.30.465.10">
    <property type="match status" value="1"/>
</dbReference>
<proteinExistence type="inferred from homology"/>